<comment type="caution">
    <text evidence="2">The sequence shown here is derived from an EMBL/GenBank/DDBJ whole genome shotgun (WGS) entry which is preliminary data.</text>
</comment>
<accession>A0A2W2BGP0</accession>
<evidence type="ECO:0000313" key="3">
    <source>
        <dbReference type="Proteomes" id="UP000248745"/>
    </source>
</evidence>
<name>A0A2W2BGP0_9BACT</name>
<dbReference type="OrthoDB" id="8420016at2"/>
<dbReference type="RefSeq" id="WP_110999237.1">
    <property type="nucleotide sequence ID" value="NZ_QKTW01000017.1"/>
</dbReference>
<feature type="transmembrane region" description="Helical" evidence="1">
    <location>
        <begin position="42"/>
        <end position="61"/>
    </location>
</feature>
<gene>
    <name evidence="2" type="ORF">DN068_12330</name>
</gene>
<reference evidence="2 3" key="1">
    <citation type="submission" date="2018-06" db="EMBL/GenBank/DDBJ databases">
        <title>Mucibacter soli gen. nov., sp. nov., a new member of the family Chitinophagaceae producing mucin.</title>
        <authorList>
            <person name="Kim M.-K."/>
            <person name="Park S."/>
            <person name="Kim T.-S."/>
            <person name="Joung Y."/>
            <person name="Han J.-H."/>
            <person name="Kim S.B."/>
        </authorList>
    </citation>
    <scope>NUCLEOTIDE SEQUENCE [LARGE SCALE GENOMIC DNA]</scope>
    <source>
        <strain evidence="2 3">R1-15</strain>
    </source>
</reference>
<feature type="transmembrane region" description="Helical" evidence="1">
    <location>
        <begin position="125"/>
        <end position="146"/>
    </location>
</feature>
<sequence>MEQKNGFKALDKSLYWTGGLYLLTAFHHYYGSVVYGTPWRAHVVLLGGMTFLLCLLLAWQYRRSGKKLWLYSYLIIAVLMFGTGIGLFEGLYNHVVKNLLYFAGMNRDSWRIMFPAPAYEVPENFLFEASGVLQFVVGIGQIRSVYKTYQSFKK</sequence>
<feature type="transmembrane region" description="Helical" evidence="1">
    <location>
        <begin position="12"/>
        <end position="30"/>
    </location>
</feature>
<keyword evidence="3" id="KW-1185">Reference proteome</keyword>
<dbReference type="EMBL" id="QKTW01000017">
    <property type="protein sequence ID" value="PZF72646.1"/>
    <property type="molecule type" value="Genomic_DNA"/>
</dbReference>
<dbReference type="Proteomes" id="UP000248745">
    <property type="component" value="Unassembled WGS sequence"/>
</dbReference>
<evidence type="ECO:0000313" key="2">
    <source>
        <dbReference type="EMBL" id="PZF72646.1"/>
    </source>
</evidence>
<feature type="transmembrane region" description="Helical" evidence="1">
    <location>
        <begin position="68"/>
        <end position="88"/>
    </location>
</feature>
<keyword evidence="1" id="KW-1133">Transmembrane helix</keyword>
<organism evidence="2 3">
    <name type="scientific">Taibaiella soli</name>
    <dbReference type="NCBI Taxonomy" id="1649169"/>
    <lineage>
        <taxon>Bacteria</taxon>
        <taxon>Pseudomonadati</taxon>
        <taxon>Bacteroidota</taxon>
        <taxon>Chitinophagia</taxon>
        <taxon>Chitinophagales</taxon>
        <taxon>Chitinophagaceae</taxon>
        <taxon>Taibaiella</taxon>
    </lineage>
</organism>
<protein>
    <submittedName>
        <fullName evidence="2">Uncharacterized protein</fullName>
    </submittedName>
</protein>
<keyword evidence="1" id="KW-0812">Transmembrane</keyword>
<proteinExistence type="predicted"/>
<keyword evidence="1" id="KW-0472">Membrane</keyword>
<dbReference type="AlphaFoldDB" id="A0A2W2BGP0"/>
<evidence type="ECO:0000256" key="1">
    <source>
        <dbReference type="SAM" id="Phobius"/>
    </source>
</evidence>